<dbReference type="GO" id="GO:0008425">
    <property type="term" value="F:2-methoxy-6-polyprenyl-1,4-benzoquinol methyltransferase activity"/>
    <property type="evidence" value="ECO:0007669"/>
    <property type="project" value="UniProtKB-UniRule"/>
</dbReference>
<dbReference type="InterPro" id="IPR023576">
    <property type="entry name" value="UbiE/COQ5_MeTrFase_CS"/>
</dbReference>
<dbReference type="NCBIfam" id="TIGR01934">
    <property type="entry name" value="MenG_MenH_UbiE"/>
    <property type="match status" value="1"/>
</dbReference>
<gene>
    <name evidence="6" type="primary">COQ5</name>
    <name evidence="8" type="ORF">AYI70_g10201</name>
    <name evidence="10" type="ORF">AYI70_g6010</name>
    <name evidence="9" type="ORF">AYI70_g7326</name>
</gene>
<dbReference type="FunFam" id="3.40.50.150:FF:000064">
    <property type="entry name" value="2-methoxy-6-polyprenyl-1,4-benzoquinol methylase, mitochondrial"/>
    <property type="match status" value="1"/>
</dbReference>
<evidence type="ECO:0000256" key="7">
    <source>
        <dbReference type="SAM" id="MobiDB-lite"/>
    </source>
</evidence>
<dbReference type="InterPro" id="IPR029063">
    <property type="entry name" value="SAM-dependent_MTases_sf"/>
</dbReference>
<dbReference type="AlphaFoldDB" id="A0A1R1XRV0"/>
<comment type="subcellular location">
    <subcellularLocation>
        <location evidence="6">Mitochondrion inner membrane</location>
        <topology evidence="6">Peripheral membrane protein</topology>
        <orientation evidence="6">Matrix side</orientation>
    </subcellularLocation>
</comment>
<keyword evidence="6" id="KW-0472">Membrane</keyword>
<accession>A0A1R1XRV0</accession>
<keyword evidence="4 6" id="KW-0949">S-adenosyl-L-methionine</keyword>
<sequence>MNRFLAVGSSTLRARQKYSKSNSIFFQKKNTSSISDSSIVSAKPSNSDLNPPINPSSINNNHTSNNTKFTHFGFETVPEQSKEKLVGNVFSNVAKKYDIMNDAMSGGIHRLWKDHFIRKMAPLPGTKLLDVAGGTGDIAERFLNYTSQNYNDTSSSVHLVDINPDMLNEGKSRFSGSSWEKNDQINFSLGNAEDLSFIPDNSFDVYTIAFGIRNCTHIDRVVKEAHRVLKKGGCFMCLEFSKVNNPIISEIYDIFSFKLIPEIGQLLANDRESYKYLVESIRKFPDQESFANIIREAGFFVSNPGYENLSFGVASIHIGYKL</sequence>
<evidence type="ECO:0000256" key="4">
    <source>
        <dbReference type="ARBA" id="ARBA00022691"/>
    </source>
</evidence>
<keyword evidence="3 6" id="KW-0831">Ubiquinone biosynthesis</keyword>
<dbReference type="PANTHER" id="PTHR43591:SF24">
    <property type="entry name" value="2-METHOXY-6-POLYPRENYL-1,4-BENZOQUINOL METHYLASE, MITOCHONDRIAL"/>
    <property type="match status" value="1"/>
</dbReference>
<dbReference type="Proteomes" id="UP000187283">
    <property type="component" value="Unassembled WGS sequence"/>
</dbReference>
<evidence type="ECO:0000313" key="8">
    <source>
        <dbReference type="EMBL" id="OMJ10640.1"/>
    </source>
</evidence>
<comment type="caution">
    <text evidence="10">The sequence shown here is derived from an EMBL/GenBank/DDBJ whole genome shotgun (WGS) entry which is preliminary data.</text>
</comment>
<dbReference type="GO" id="GO:0031314">
    <property type="term" value="C:extrinsic component of mitochondrial inner membrane"/>
    <property type="evidence" value="ECO:0007669"/>
    <property type="project" value="UniProtKB-UniRule"/>
</dbReference>
<dbReference type="OrthoDB" id="6329284at2759"/>
<dbReference type="Pfam" id="PF01209">
    <property type="entry name" value="Ubie_methyltran"/>
    <property type="match status" value="1"/>
</dbReference>
<comment type="caution">
    <text evidence="6">Lacks conserved residue(s) required for the propagation of feature annotation.</text>
</comment>
<feature type="binding site" evidence="6">
    <location>
        <position position="161"/>
    </location>
    <ligand>
        <name>S-adenosyl-L-methionine</name>
        <dbReference type="ChEBI" id="CHEBI:59789"/>
    </ligand>
</feature>
<comment type="pathway">
    <text evidence="6">Cofactor biosynthesis; ubiquinone biosynthesis.</text>
</comment>
<keyword evidence="11" id="KW-1185">Reference proteome</keyword>
<name>A0A1R1XRV0_9FUNG</name>
<dbReference type="HAMAP" id="MF_01813">
    <property type="entry name" value="MenG_UbiE_methyltr"/>
    <property type="match status" value="1"/>
</dbReference>
<keyword evidence="1 6" id="KW-0489">Methyltransferase</keyword>
<organism evidence="10 11">
    <name type="scientific">Smittium culicis</name>
    <dbReference type="NCBI Taxonomy" id="133412"/>
    <lineage>
        <taxon>Eukaryota</taxon>
        <taxon>Fungi</taxon>
        <taxon>Fungi incertae sedis</taxon>
        <taxon>Zoopagomycota</taxon>
        <taxon>Kickxellomycotina</taxon>
        <taxon>Harpellomycetes</taxon>
        <taxon>Harpellales</taxon>
        <taxon>Legeriomycetaceae</taxon>
        <taxon>Smittium</taxon>
    </lineage>
</organism>
<dbReference type="SUPFAM" id="SSF53335">
    <property type="entry name" value="S-adenosyl-L-methionine-dependent methyltransferases"/>
    <property type="match status" value="1"/>
</dbReference>
<comment type="catalytic activity">
    <reaction evidence="6">
        <text>a 2-methoxy-6-(all-trans-polyprenyl)benzene-1,4-diol + S-adenosyl-L-methionine = a 5-methoxy-2-methyl-3-(all-trans-polyprenyl)benzene-1,4-diol + S-adenosyl-L-homocysteine + H(+)</text>
        <dbReference type="Rhea" id="RHEA:28286"/>
        <dbReference type="Rhea" id="RHEA-COMP:10858"/>
        <dbReference type="Rhea" id="RHEA-COMP:10859"/>
        <dbReference type="ChEBI" id="CHEBI:15378"/>
        <dbReference type="ChEBI" id="CHEBI:57856"/>
        <dbReference type="ChEBI" id="CHEBI:59789"/>
        <dbReference type="ChEBI" id="CHEBI:84166"/>
        <dbReference type="ChEBI" id="CHEBI:84167"/>
        <dbReference type="EC" id="2.1.1.201"/>
    </reaction>
</comment>
<evidence type="ECO:0000313" key="11">
    <source>
        <dbReference type="Proteomes" id="UP000187283"/>
    </source>
</evidence>
<dbReference type="Gene3D" id="3.40.50.150">
    <property type="entry name" value="Vaccinia Virus protein VP39"/>
    <property type="match status" value="1"/>
</dbReference>
<dbReference type="PROSITE" id="PS01184">
    <property type="entry name" value="UBIE_2"/>
    <property type="match status" value="1"/>
</dbReference>
<evidence type="ECO:0000313" key="10">
    <source>
        <dbReference type="EMBL" id="OMJ17383.1"/>
    </source>
</evidence>
<feature type="region of interest" description="Disordered" evidence="7">
    <location>
        <begin position="36"/>
        <end position="61"/>
    </location>
</feature>
<dbReference type="EMBL" id="LSSN01002705">
    <property type="protein sequence ID" value="OMJ15360.1"/>
    <property type="molecule type" value="Genomic_DNA"/>
</dbReference>
<dbReference type="InterPro" id="IPR004033">
    <property type="entry name" value="UbiE/COQ5_MeTrFase"/>
</dbReference>
<dbReference type="PROSITE" id="PS01183">
    <property type="entry name" value="UBIE_1"/>
    <property type="match status" value="1"/>
</dbReference>
<dbReference type="EMBL" id="LSSN01004907">
    <property type="protein sequence ID" value="OMJ10640.1"/>
    <property type="molecule type" value="Genomic_DNA"/>
</dbReference>
<keyword evidence="6" id="KW-0496">Mitochondrion</keyword>
<dbReference type="PROSITE" id="PS51608">
    <property type="entry name" value="SAM_MT_UBIE"/>
    <property type="match status" value="1"/>
</dbReference>
<comment type="similarity">
    <text evidence="6">Belongs to the class I-like SAM-binding methyltransferase superfamily. MenG/UbiE family.</text>
</comment>
<dbReference type="CDD" id="cd02440">
    <property type="entry name" value="AdoMet_MTases"/>
    <property type="match status" value="1"/>
</dbReference>
<evidence type="ECO:0000256" key="6">
    <source>
        <dbReference type="HAMAP-Rule" id="MF_03191"/>
    </source>
</evidence>
<evidence type="ECO:0000256" key="3">
    <source>
        <dbReference type="ARBA" id="ARBA00022688"/>
    </source>
</evidence>
<dbReference type="EC" id="2.1.1.201" evidence="6"/>
<feature type="binding site" evidence="6">
    <location>
        <begin position="191"/>
        <end position="192"/>
    </location>
    <ligand>
        <name>S-adenosyl-L-methionine</name>
        <dbReference type="ChEBI" id="CHEBI:59789"/>
    </ligand>
</feature>
<keyword evidence="6" id="KW-0999">Mitochondrion inner membrane</keyword>
<comment type="subunit">
    <text evidence="5">Component of a multi-subunit COQ enzyme complex, composed of at least COQ3, COQ4, COQ5, COQ6, COQ7 and COQ9. Interacts with PYURF; the interaction is direct, stabilizes COQ5 protein and associates PYURF with COQ enzyme complex.</text>
</comment>
<dbReference type="STRING" id="133412.A0A1R1XRV0"/>
<evidence type="ECO:0000313" key="9">
    <source>
        <dbReference type="EMBL" id="OMJ15360.1"/>
    </source>
</evidence>
<comment type="function">
    <text evidence="6">Methyltransferase required for the conversion of 2-polyprenyl-6-methoxy-1,4-benzoquinol (DDMQH2) to 2-polyprenyl-3-methyl-6-methoxy-1,4-benzoquinol (DMQH2).</text>
</comment>
<reference evidence="10 11" key="1">
    <citation type="submission" date="2017-01" db="EMBL/GenBank/DDBJ databases">
        <authorList>
            <person name="Mah S.A."/>
            <person name="Swanson W.J."/>
            <person name="Moy G.W."/>
            <person name="Vacquier V.D."/>
        </authorList>
    </citation>
    <scope>NUCLEOTIDE SEQUENCE [LARGE SCALE GENOMIC DNA]</scope>
    <source>
        <strain evidence="10 11">GSMNP</strain>
    </source>
</reference>
<dbReference type="UniPathway" id="UPA00232"/>
<evidence type="ECO:0000256" key="5">
    <source>
        <dbReference type="ARBA" id="ARBA00046387"/>
    </source>
</evidence>
<evidence type="ECO:0000256" key="2">
    <source>
        <dbReference type="ARBA" id="ARBA00022679"/>
    </source>
</evidence>
<keyword evidence="2 6" id="KW-0808">Transferase</keyword>
<protein>
    <recommendedName>
        <fullName evidence="6">2-methoxy-6-polyprenyl-1,4-benzoquinol methylase, mitochondrial</fullName>
        <ecNumber evidence="6">2.1.1.201</ecNumber>
    </recommendedName>
    <alternativeName>
        <fullName evidence="6">Ubiquinone biosynthesis methyltransferase COQ5</fullName>
    </alternativeName>
</protein>
<evidence type="ECO:0000256" key="1">
    <source>
        <dbReference type="ARBA" id="ARBA00022603"/>
    </source>
</evidence>
<dbReference type="GO" id="GO:0032259">
    <property type="term" value="P:methylation"/>
    <property type="evidence" value="ECO:0007669"/>
    <property type="project" value="UniProtKB-KW"/>
</dbReference>
<proteinExistence type="inferred from homology"/>
<feature type="binding site" evidence="6">
    <location>
        <position position="135"/>
    </location>
    <ligand>
        <name>S-adenosyl-L-methionine</name>
        <dbReference type="ChEBI" id="CHEBI:59789"/>
    </ligand>
</feature>
<dbReference type="PANTHER" id="PTHR43591">
    <property type="entry name" value="METHYLTRANSFERASE"/>
    <property type="match status" value="1"/>
</dbReference>
<dbReference type="EMBL" id="LSSN01002060">
    <property type="protein sequence ID" value="OMJ17383.1"/>
    <property type="molecule type" value="Genomic_DNA"/>
</dbReference>